<feature type="transmembrane region" description="Helical" evidence="8">
    <location>
        <begin position="382"/>
        <end position="402"/>
    </location>
</feature>
<dbReference type="InterPro" id="IPR005828">
    <property type="entry name" value="MFS_sugar_transport-like"/>
</dbReference>
<feature type="domain" description="Major facilitator superfamily (MFS) profile" evidence="10">
    <location>
        <begin position="5"/>
        <end position="437"/>
    </location>
</feature>
<feature type="transmembrane region" description="Helical" evidence="8">
    <location>
        <begin position="77"/>
        <end position="97"/>
    </location>
</feature>
<dbReference type="GeneID" id="108628433"/>
<feature type="transmembrane region" description="Helical" evidence="8">
    <location>
        <begin position="281"/>
        <end position="301"/>
    </location>
</feature>
<dbReference type="Gene3D" id="1.20.1250.20">
    <property type="entry name" value="MFS general substrate transporter like domains"/>
    <property type="match status" value="1"/>
</dbReference>
<feature type="signal peptide" evidence="9">
    <location>
        <begin position="1"/>
        <end position="16"/>
    </location>
</feature>
<name>A0AAJ7S7E3_9HYME</name>
<dbReference type="PROSITE" id="PS00216">
    <property type="entry name" value="SUGAR_TRANSPORT_1"/>
    <property type="match status" value="1"/>
</dbReference>
<keyword evidence="3" id="KW-1003">Cell membrane</keyword>
<dbReference type="SUPFAM" id="SSF103473">
    <property type="entry name" value="MFS general substrate transporter"/>
    <property type="match status" value="1"/>
</dbReference>
<dbReference type="AlphaFoldDB" id="A0AAJ7S7E3"/>
<dbReference type="GO" id="GO:0005886">
    <property type="term" value="C:plasma membrane"/>
    <property type="evidence" value="ECO:0007669"/>
    <property type="project" value="UniProtKB-SubCell"/>
</dbReference>
<feature type="transmembrane region" description="Helical" evidence="8">
    <location>
        <begin position="103"/>
        <end position="124"/>
    </location>
</feature>
<accession>A0AAJ7S7E3</accession>
<dbReference type="GO" id="GO:0022857">
    <property type="term" value="F:transmembrane transporter activity"/>
    <property type="evidence" value="ECO:0007669"/>
    <property type="project" value="InterPro"/>
</dbReference>
<evidence type="ECO:0000256" key="4">
    <source>
        <dbReference type="ARBA" id="ARBA00022597"/>
    </source>
</evidence>
<keyword evidence="2" id="KW-0813">Transport</keyword>
<dbReference type="FunFam" id="1.20.1250.20:FF:000218">
    <property type="entry name" value="facilitated trehalose transporter Tret1"/>
    <property type="match status" value="1"/>
</dbReference>
<dbReference type="PANTHER" id="PTHR48021:SF1">
    <property type="entry name" value="GH07001P-RELATED"/>
    <property type="match status" value="1"/>
</dbReference>
<dbReference type="InterPro" id="IPR005829">
    <property type="entry name" value="Sugar_transporter_CS"/>
</dbReference>
<dbReference type="RefSeq" id="XP_026672273.1">
    <property type="nucleotide sequence ID" value="XM_026816472.1"/>
</dbReference>
<evidence type="ECO:0000313" key="12">
    <source>
        <dbReference type="RefSeq" id="XP_026672273.1"/>
    </source>
</evidence>
<proteinExistence type="predicted"/>
<evidence type="ECO:0000256" key="5">
    <source>
        <dbReference type="ARBA" id="ARBA00022692"/>
    </source>
</evidence>
<sequence length="453" mass="50488">MPNLKFCLTFLSVCLAELNAGMFLGWTSPITPRLLDHDFSFKITANEACWTVCVFTLGMACGCFLSIFLLDIVGRKVLILLTIFPSSVSWMLMLWSPSISNLYVSRFIGGTASGIIFTSGSIYVTEISPPHIRSALCSCFLLMNYCGSFLGYVLTSIGTIEKYSYVGMFLVMLQFIVFAWMPESPFYLLRRKRFGAGMDSLMYMRNSADVAEELDSIMKSVESDSQYNGTISSIFHLASEKGGKRVILIGANLMTLQVFSGTIILITYSRTIFEKIDNVQLPGTYISIVLPIVFLMSYLLCISLVDRLGRKPLIIVSTVGVASCSFLLGIYFFLEQKNLDTSGFQPFAFGVALLYVISVSLGLASVPFVVMNEIFPMYAKAACVGLGFCVNFIWSFIILRIWSTVVFANSIHIGFWLFSGFNVFSIFFLVFYLPETKGQFLQISDSSVGRIKK</sequence>
<keyword evidence="6 8" id="KW-1133">Transmembrane helix</keyword>
<feature type="transmembrane region" description="Helical" evidence="8">
    <location>
        <begin position="246"/>
        <end position="269"/>
    </location>
</feature>
<feature type="transmembrane region" description="Helical" evidence="8">
    <location>
        <begin position="136"/>
        <end position="157"/>
    </location>
</feature>
<dbReference type="PROSITE" id="PS50850">
    <property type="entry name" value="MFS"/>
    <property type="match status" value="1"/>
</dbReference>
<evidence type="ECO:0000256" key="9">
    <source>
        <dbReference type="SAM" id="SignalP"/>
    </source>
</evidence>
<evidence type="ECO:0000256" key="6">
    <source>
        <dbReference type="ARBA" id="ARBA00022989"/>
    </source>
</evidence>
<keyword evidence="9" id="KW-0732">Signal</keyword>
<protein>
    <submittedName>
        <fullName evidence="12">Facilitated trehalose transporter Tret1-like isoform X1</fullName>
    </submittedName>
</protein>
<feature type="chain" id="PRO_5042619153" evidence="9">
    <location>
        <begin position="17"/>
        <end position="453"/>
    </location>
</feature>
<dbReference type="InterPro" id="IPR036259">
    <property type="entry name" value="MFS_trans_sf"/>
</dbReference>
<gene>
    <name evidence="12" type="primary">LOC108628433</name>
</gene>
<evidence type="ECO:0000256" key="8">
    <source>
        <dbReference type="SAM" id="Phobius"/>
    </source>
</evidence>
<evidence type="ECO:0000256" key="3">
    <source>
        <dbReference type="ARBA" id="ARBA00022475"/>
    </source>
</evidence>
<organism evidence="11 12">
    <name type="scientific">Ceratina calcarata</name>
    <dbReference type="NCBI Taxonomy" id="156304"/>
    <lineage>
        <taxon>Eukaryota</taxon>
        <taxon>Metazoa</taxon>
        <taxon>Ecdysozoa</taxon>
        <taxon>Arthropoda</taxon>
        <taxon>Hexapoda</taxon>
        <taxon>Insecta</taxon>
        <taxon>Pterygota</taxon>
        <taxon>Neoptera</taxon>
        <taxon>Endopterygota</taxon>
        <taxon>Hymenoptera</taxon>
        <taxon>Apocrita</taxon>
        <taxon>Aculeata</taxon>
        <taxon>Apoidea</taxon>
        <taxon>Anthophila</taxon>
        <taxon>Apidae</taxon>
        <taxon>Ceratina</taxon>
        <taxon>Zadontomerus</taxon>
    </lineage>
</organism>
<feature type="transmembrane region" description="Helical" evidence="8">
    <location>
        <begin position="313"/>
        <end position="334"/>
    </location>
</feature>
<keyword evidence="4" id="KW-0762">Sugar transport</keyword>
<feature type="transmembrane region" description="Helical" evidence="8">
    <location>
        <begin position="49"/>
        <end position="70"/>
    </location>
</feature>
<comment type="subcellular location">
    <subcellularLocation>
        <location evidence="1">Cell membrane</location>
        <topology evidence="1">Multi-pass membrane protein</topology>
    </subcellularLocation>
</comment>
<dbReference type="InterPro" id="IPR020846">
    <property type="entry name" value="MFS_dom"/>
</dbReference>
<keyword evidence="11" id="KW-1185">Reference proteome</keyword>
<evidence type="ECO:0000256" key="1">
    <source>
        <dbReference type="ARBA" id="ARBA00004651"/>
    </source>
</evidence>
<evidence type="ECO:0000256" key="2">
    <source>
        <dbReference type="ARBA" id="ARBA00022448"/>
    </source>
</evidence>
<dbReference type="KEGG" id="ccal:108628433"/>
<dbReference type="InterPro" id="IPR050549">
    <property type="entry name" value="MFS_Trehalose_Transporter"/>
</dbReference>
<feature type="transmembrane region" description="Helical" evidence="8">
    <location>
        <begin position="414"/>
        <end position="433"/>
    </location>
</feature>
<feature type="transmembrane region" description="Helical" evidence="8">
    <location>
        <begin position="163"/>
        <end position="181"/>
    </location>
</feature>
<feature type="transmembrane region" description="Helical" evidence="8">
    <location>
        <begin position="346"/>
        <end position="370"/>
    </location>
</feature>
<evidence type="ECO:0000256" key="7">
    <source>
        <dbReference type="ARBA" id="ARBA00023136"/>
    </source>
</evidence>
<keyword evidence="5 8" id="KW-0812">Transmembrane</keyword>
<dbReference type="Pfam" id="PF00083">
    <property type="entry name" value="Sugar_tr"/>
    <property type="match status" value="1"/>
</dbReference>
<keyword evidence="7 8" id="KW-0472">Membrane</keyword>
<reference evidence="12" key="1">
    <citation type="submission" date="2025-08" db="UniProtKB">
        <authorList>
            <consortium name="RefSeq"/>
        </authorList>
    </citation>
    <scope>IDENTIFICATION</scope>
    <source>
        <tissue evidence="12">Whole body</tissue>
    </source>
</reference>
<dbReference type="Proteomes" id="UP000694925">
    <property type="component" value="Unplaced"/>
</dbReference>
<dbReference type="PANTHER" id="PTHR48021">
    <property type="match status" value="1"/>
</dbReference>
<evidence type="ECO:0000259" key="10">
    <source>
        <dbReference type="PROSITE" id="PS50850"/>
    </source>
</evidence>
<evidence type="ECO:0000313" key="11">
    <source>
        <dbReference type="Proteomes" id="UP000694925"/>
    </source>
</evidence>